<evidence type="ECO:0000256" key="1">
    <source>
        <dbReference type="SAM" id="MobiDB-lite"/>
    </source>
</evidence>
<proteinExistence type="predicted"/>
<comment type="caution">
    <text evidence="2">The sequence shown here is derived from an EMBL/GenBank/DDBJ whole genome shotgun (WGS) entry which is preliminary data.</text>
</comment>
<accession>A0ABU7AGB7</accession>
<gene>
    <name evidence="2" type="ORF">ATANTOWER_019897</name>
</gene>
<protein>
    <submittedName>
        <fullName evidence="2">Uncharacterized protein</fullName>
    </submittedName>
</protein>
<keyword evidence="3" id="KW-1185">Reference proteome</keyword>
<dbReference type="EMBL" id="JAHUTI010014021">
    <property type="protein sequence ID" value="MED6237157.1"/>
    <property type="molecule type" value="Genomic_DNA"/>
</dbReference>
<evidence type="ECO:0000313" key="2">
    <source>
        <dbReference type="EMBL" id="MED6237157.1"/>
    </source>
</evidence>
<reference evidence="2 3" key="1">
    <citation type="submission" date="2021-07" db="EMBL/GenBank/DDBJ databases">
        <authorList>
            <person name="Palmer J.M."/>
        </authorList>
    </citation>
    <scope>NUCLEOTIDE SEQUENCE [LARGE SCALE GENOMIC DNA]</scope>
    <source>
        <strain evidence="2 3">AT_MEX2019</strain>
        <tissue evidence="2">Muscle</tissue>
    </source>
</reference>
<dbReference type="Proteomes" id="UP001345963">
    <property type="component" value="Unassembled WGS sequence"/>
</dbReference>
<feature type="region of interest" description="Disordered" evidence="1">
    <location>
        <begin position="72"/>
        <end position="95"/>
    </location>
</feature>
<evidence type="ECO:0000313" key="3">
    <source>
        <dbReference type="Proteomes" id="UP001345963"/>
    </source>
</evidence>
<organism evidence="2 3">
    <name type="scientific">Ataeniobius toweri</name>
    <dbReference type="NCBI Taxonomy" id="208326"/>
    <lineage>
        <taxon>Eukaryota</taxon>
        <taxon>Metazoa</taxon>
        <taxon>Chordata</taxon>
        <taxon>Craniata</taxon>
        <taxon>Vertebrata</taxon>
        <taxon>Euteleostomi</taxon>
        <taxon>Actinopterygii</taxon>
        <taxon>Neopterygii</taxon>
        <taxon>Teleostei</taxon>
        <taxon>Neoteleostei</taxon>
        <taxon>Acanthomorphata</taxon>
        <taxon>Ovalentaria</taxon>
        <taxon>Atherinomorphae</taxon>
        <taxon>Cyprinodontiformes</taxon>
        <taxon>Goodeidae</taxon>
        <taxon>Ataeniobius</taxon>
    </lineage>
</organism>
<sequence length="134" mass="14789">MLTHKNTHTPNVKIYKNEHCTLIPTTHTHIILPGPGKDTPGGNSLHFGLETGRLPDSTVQTRVSIACLIPYPPTNTPPTPNNILEAPRHAGRKHHPHMVYPRCKCHNEPAGEPLQQSEAIKPITTCRTNRVPSP</sequence>
<name>A0ABU7AGB7_9TELE</name>